<evidence type="ECO:0000259" key="2">
    <source>
        <dbReference type="Pfam" id="PF25273"/>
    </source>
</evidence>
<gene>
    <name evidence="3" type="ORF">PAPYR_12921</name>
</gene>
<dbReference type="PANTHER" id="PTHR34415:SF1">
    <property type="entry name" value="INTEGRASE CATALYTIC DOMAIN-CONTAINING PROTEIN"/>
    <property type="match status" value="1"/>
</dbReference>
<sequence length="923" mass="103434">MRKHHPRRRSGRRKRSRSINAARTIEPTPPLRVADTYFEMINALTRKDLRRIFQAIGWTIHGFSPPQMALKIIQELSCRRVFCKLQPLLEQFRSERQGNGTSTSAPDRNLRIVCAGCAVPQRIASAGSTEGSASSAPLYGGSVSGNPVFDHGGNPEDGEDPLGFPGMTREEQDKTLLMFLFLPTGNPSWTWEKVAETFQVGRSRIARLCRFHESLTDEPAGLRAPPHGNTDQVDLDRRARDHEKVKAVLAFVDGHVTPSVKDPDIGYYESLRSLHRAYLRAETAPKTSWSFFRRTIRLARPNYRSRPAYSDVCAICLDQRERIQALTLQMNAPWETKDGKEAKQAELARVHAEQEGHRNTYTRLREDYNARRTTAAYSHDRDDVIRVDTDFKMDYPLPHPPAQTQAFFFESKMMLYIFGIIEWRAGHNDMPERDPTFYLYPEHVAGHKSLSRTFVIVEASPLVDDANHVVSLLDNYLEQRKGQGLRIDLQADNCAPQNKNNTLIGVRSFWLYACERGWFDSVTMHFMAVGHTKFSCDSAFGGLTRLLKGRSTVGDGIITPTDVADLLGPSRARVPAPSVFRDWHEFLLGRYRRLPGLSRMHEIHFSLRTPGKVKCKANLDEDLVEYDLRIQHRRQGTRDIPAPSAPAVLPPVAFTAAKQKALDHVISMLPSEKAKAAWKDLIKAPFDEARKDGRPIVQRKPKNAPDSTARALPAKRGPPRRPVQRRKTRRATRATKDVDDEDDEDDDDDEGEEEGDEESDEGGDDGGDDGEREGDQDDDETSDGEETVATATQPRVSHGYYTRSVVDTLAASTDPQAEEDAAEEAVNWLEDSAEPDVGGLPMPKLQPATANSRPAETPTEFEPPAEPEDEDDANEALVPLVRAWGEVLPPDGAEEEGVEKEWKVVITDEVTPVVVSECAKMSG</sequence>
<dbReference type="PANTHER" id="PTHR34415">
    <property type="entry name" value="INTEGRASE CATALYTIC DOMAIN-CONTAINING PROTEIN"/>
    <property type="match status" value="1"/>
</dbReference>
<dbReference type="Pfam" id="PF25273">
    <property type="entry name" value="DUF7869"/>
    <property type="match status" value="1"/>
</dbReference>
<proteinExistence type="predicted"/>
<evidence type="ECO:0000313" key="3">
    <source>
        <dbReference type="EMBL" id="KAJ4452806.1"/>
    </source>
</evidence>
<feature type="compositionally biased region" description="Acidic residues" evidence="1">
    <location>
        <begin position="863"/>
        <end position="872"/>
    </location>
</feature>
<feature type="compositionally biased region" description="Basic residues" evidence="1">
    <location>
        <begin position="717"/>
        <end position="733"/>
    </location>
</feature>
<evidence type="ECO:0000313" key="4">
    <source>
        <dbReference type="Proteomes" id="UP001141327"/>
    </source>
</evidence>
<evidence type="ECO:0000256" key="1">
    <source>
        <dbReference type="SAM" id="MobiDB-lite"/>
    </source>
</evidence>
<feature type="region of interest" description="Disordered" evidence="1">
    <location>
        <begin position="144"/>
        <end position="167"/>
    </location>
</feature>
<dbReference type="EMBL" id="JAPMOS010000383">
    <property type="protein sequence ID" value="KAJ4452806.1"/>
    <property type="molecule type" value="Genomic_DNA"/>
</dbReference>
<reference evidence="3" key="1">
    <citation type="journal article" date="2022" name="bioRxiv">
        <title>Genomics of Preaxostyla Flagellates Illuminates Evolutionary Transitions and the Path Towards Mitochondrial Loss.</title>
        <authorList>
            <person name="Novak L.V.F."/>
            <person name="Treitli S.C."/>
            <person name="Pyrih J."/>
            <person name="Halakuc P."/>
            <person name="Pipaliya S.V."/>
            <person name="Vacek V."/>
            <person name="Brzon O."/>
            <person name="Soukal P."/>
            <person name="Eme L."/>
            <person name="Dacks J.B."/>
            <person name="Karnkowska A."/>
            <person name="Elias M."/>
            <person name="Hampl V."/>
        </authorList>
    </citation>
    <scope>NUCLEOTIDE SEQUENCE</scope>
    <source>
        <strain evidence="3">RCP-MX</strain>
    </source>
</reference>
<name>A0ABQ8U4S8_9EUKA</name>
<dbReference type="Proteomes" id="UP001141327">
    <property type="component" value="Unassembled WGS sequence"/>
</dbReference>
<feature type="region of interest" description="Disordered" evidence="1">
    <location>
        <begin position="1"/>
        <end position="25"/>
    </location>
</feature>
<keyword evidence="4" id="KW-1185">Reference proteome</keyword>
<comment type="caution">
    <text evidence="3">The sequence shown here is derived from an EMBL/GenBank/DDBJ whole genome shotgun (WGS) entry which is preliminary data.</text>
</comment>
<organism evidence="3 4">
    <name type="scientific">Paratrimastix pyriformis</name>
    <dbReference type="NCBI Taxonomy" id="342808"/>
    <lineage>
        <taxon>Eukaryota</taxon>
        <taxon>Metamonada</taxon>
        <taxon>Preaxostyla</taxon>
        <taxon>Paratrimastigidae</taxon>
        <taxon>Paratrimastix</taxon>
    </lineage>
</organism>
<feature type="domain" description="DUF7869" evidence="2">
    <location>
        <begin position="452"/>
        <end position="613"/>
    </location>
</feature>
<feature type="compositionally biased region" description="Basic residues" evidence="1">
    <location>
        <begin position="1"/>
        <end position="17"/>
    </location>
</feature>
<feature type="region of interest" description="Disordered" evidence="1">
    <location>
        <begin position="689"/>
        <end position="872"/>
    </location>
</feature>
<accession>A0ABQ8U4S8</accession>
<dbReference type="InterPro" id="IPR057191">
    <property type="entry name" value="DUF7869"/>
</dbReference>
<feature type="compositionally biased region" description="Acidic residues" evidence="1">
    <location>
        <begin position="738"/>
        <end position="786"/>
    </location>
</feature>
<protein>
    <recommendedName>
        <fullName evidence="2">DUF7869 domain-containing protein</fullName>
    </recommendedName>
</protein>